<feature type="region of interest" description="Disordered" evidence="1">
    <location>
        <begin position="98"/>
        <end position="117"/>
    </location>
</feature>
<sequence length="117" mass="13044">MPNDSTLIDDIHHCLFLTVEAVMTGRLDRLASHAADLEALEKRLADAAPTARRAELEKLRAEAEQSLRHLTAARDGIRAATERVRQIARIPSELSTYDRAGRGSTVQFDEQSLEHRA</sequence>
<protein>
    <recommendedName>
        <fullName evidence="4">FlgN protein</fullName>
    </recommendedName>
</protein>
<dbReference type="Proteomes" id="UP000238338">
    <property type="component" value="Unassembled WGS sequence"/>
</dbReference>
<dbReference type="EMBL" id="PVEP01000003">
    <property type="protein sequence ID" value="PQV57124.1"/>
    <property type="molecule type" value="Genomic_DNA"/>
</dbReference>
<comment type="caution">
    <text evidence="2">The sequence shown here is derived from an EMBL/GenBank/DDBJ whole genome shotgun (WGS) entry which is preliminary data.</text>
</comment>
<dbReference type="AlphaFoldDB" id="A0A2S8S8K3"/>
<organism evidence="2 3">
    <name type="scientific">Albidovulum denitrificans</name>
    <dbReference type="NCBI Taxonomy" id="404881"/>
    <lineage>
        <taxon>Bacteria</taxon>
        <taxon>Pseudomonadati</taxon>
        <taxon>Pseudomonadota</taxon>
        <taxon>Alphaproteobacteria</taxon>
        <taxon>Rhodobacterales</taxon>
        <taxon>Paracoccaceae</taxon>
        <taxon>Albidovulum</taxon>
    </lineage>
</organism>
<gene>
    <name evidence="2" type="ORF">LX70_01983</name>
</gene>
<reference evidence="2 3" key="1">
    <citation type="submission" date="2018-02" db="EMBL/GenBank/DDBJ databases">
        <title>Genomic Encyclopedia of Archaeal and Bacterial Type Strains, Phase II (KMG-II): from individual species to whole genera.</title>
        <authorList>
            <person name="Goeker M."/>
        </authorList>
    </citation>
    <scope>NUCLEOTIDE SEQUENCE [LARGE SCALE GENOMIC DNA]</scope>
    <source>
        <strain evidence="2 3">DSM 18921</strain>
    </source>
</reference>
<evidence type="ECO:0008006" key="4">
    <source>
        <dbReference type="Google" id="ProtNLM"/>
    </source>
</evidence>
<accession>A0A2S8S8K3</accession>
<keyword evidence="3" id="KW-1185">Reference proteome</keyword>
<dbReference type="OrthoDB" id="7862860at2"/>
<evidence type="ECO:0000313" key="3">
    <source>
        <dbReference type="Proteomes" id="UP000238338"/>
    </source>
</evidence>
<evidence type="ECO:0000256" key="1">
    <source>
        <dbReference type="SAM" id="MobiDB-lite"/>
    </source>
</evidence>
<proteinExistence type="predicted"/>
<dbReference type="RefSeq" id="WP_105514567.1">
    <property type="nucleotide sequence ID" value="NZ_PVEP01000003.1"/>
</dbReference>
<name>A0A2S8S8K3_9RHOB</name>
<evidence type="ECO:0000313" key="2">
    <source>
        <dbReference type="EMBL" id="PQV57124.1"/>
    </source>
</evidence>